<feature type="compositionally biased region" description="Polar residues" evidence="1">
    <location>
        <begin position="62"/>
        <end position="73"/>
    </location>
</feature>
<organism evidence="3 4">
    <name type="scientific">Stichopus japonicus</name>
    <name type="common">Sea cucumber</name>
    <dbReference type="NCBI Taxonomy" id="307972"/>
    <lineage>
        <taxon>Eukaryota</taxon>
        <taxon>Metazoa</taxon>
        <taxon>Echinodermata</taxon>
        <taxon>Eleutherozoa</taxon>
        <taxon>Echinozoa</taxon>
        <taxon>Holothuroidea</taxon>
        <taxon>Aspidochirotacea</taxon>
        <taxon>Aspidochirotida</taxon>
        <taxon>Stichopodidae</taxon>
        <taxon>Apostichopus</taxon>
    </lineage>
</organism>
<keyword evidence="4" id="KW-1185">Reference proteome</keyword>
<evidence type="ECO:0000259" key="2">
    <source>
        <dbReference type="Pfam" id="PF03114"/>
    </source>
</evidence>
<dbReference type="SUPFAM" id="SSF103657">
    <property type="entry name" value="BAR/IMD domain-like"/>
    <property type="match status" value="1"/>
</dbReference>
<dbReference type="GO" id="GO:0005737">
    <property type="term" value="C:cytoplasm"/>
    <property type="evidence" value="ECO:0007669"/>
    <property type="project" value="InterPro"/>
</dbReference>
<evidence type="ECO:0000256" key="1">
    <source>
        <dbReference type="SAM" id="MobiDB-lite"/>
    </source>
</evidence>
<name>A0A2G8KCN9_STIJA</name>
<dbReference type="STRING" id="307972.A0A2G8KCN9"/>
<feature type="domain" description="BAR" evidence="2">
    <location>
        <begin position="1"/>
        <end position="61"/>
    </location>
</feature>
<feature type="region of interest" description="Disordered" evidence="1">
    <location>
        <begin position="54"/>
        <end position="73"/>
    </location>
</feature>
<dbReference type="OrthoDB" id="14167at2759"/>
<protein>
    <submittedName>
        <fullName evidence="3">Putative endophilin-B1 isoform X3</fullName>
    </submittedName>
</protein>
<proteinExistence type="predicted"/>
<dbReference type="Proteomes" id="UP000230750">
    <property type="component" value="Unassembled WGS sequence"/>
</dbReference>
<dbReference type="Pfam" id="PF03114">
    <property type="entry name" value="BAR"/>
    <property type="match status" value="1"/>
</dbReference>
<dbReference type="EMBL" id="MRZV01000686">
    <property type="protein sequence ID" value="PIK45778.1"/>
    <property type="molecule type" value="Genomic_DNA"/>
</dbReference>
<dbReference type="InterPro" id="IPR027267">
    <property type="entry name" value="AH/BAR_dom_sf"/>
</dbReference>
<reference evidence="3 4" key="1">
    <citation type="journal article" date="2017" name="PLoS Biol.">
        <title>The sea cucumber genome provides insights into morphological evolution and visceral regeneration.</title>
        <authorList>
            <person name="Zhang X."/>
            <person name="Sun L."/>
            <person name="Yuan J."/>
            <person name="Sun Y."/>
            <person name="Gao Y."/>
            <person name="Zhang L."/>
            <person name="Li S."/>
            <person name="Dai H."/>
            <person name="Hamel J.F."/>
            <person name="Liu C."/>
            <person name="Yu Y."/>
            <person name="Liu S."/>
            <person name="Lin W."/>
            <person name="Guo K."/>
            <person name="Jin S."/>
            <person name="Xu P."/>
            <person name="Storey K.B."/>
            <person name="Huan P."/>
            <person name="Zhang T."/>
            <person name="Zhou Y."/>
            <person name="Zhang J."/>
            <person name="Lin C."/>
            <person name="Li X."/>
            <person name="Xing L."/>
            <person name="Huo D."/>
            <person name="Sun M."/>
            <person name="Wang L."/>
            <person name="Mercier A."/>
            <person name="Li F."/>
            <person name="Yang H."/>
            <person name="Xiang J."/>
        </authorList>
    </citation>
    <scope>NUCLEOTIDE SEQUENCE [LARGE SCALE GENOMIC DNA]</scope>
    <source>
        <strain evidence="3">Shaxun</strain>
        <tissue evidence="3">Muscle</tissue>
    </source>
</reference>
<sequence>MAQFEHEFVQTSYTNIVVPLRKFLEEDMKTIQKERKSLEVKRLDLDASKGKLRRAKAMEAQRNVSISKNLNPQ</sequence>
<accession>A0A2G8KCN9</accession>
<gene>
    <name evidence="3" type="ORF">BSL78_17350</name>
</gene>
<dbReference type="AlphaFoldDB" id="A0A2G8KCN9"/>
<dbReference type="InterPro" id="IPR004148">
    <property type="entry name" value="BAR_dom"/>
</dbReference>
<evidence type="ECO:0000313" key="4">
    <source>
        <dbReference type="Proteomes" id="UP000230750"/>
    </source>
</evidence>
<dbReference type="Gene3D" id="1.20.1270.60">
    <property type="entry name" value="Arfaptin homology (AH) domain/BAR domain"/>
    <property type="match status" value="1"/>
</dbReference>
<comment type="caution">
    <text evidence="3">The sequence shown here is derived from an EMBL/GenBank/DDBJ whole genome shotgun (WGS) entry which is preliminary data.</text>
</comment>
<evidence type="ECO:0000313" key="3">
    <source>
        <dbReference type="EMBL" id="PIK45778.1"/>
    </source>
</evidence>